<evidence type="ECO:0000313" key="2">
    <source>
        <dbReference type="EMBL" id="MPM84735.1"/>
    </source>
</evidence>
<comment type="caution">
    <text evidence="2">The sequence shown here is derived from an EMBL/GenBank/DDBJ whole genome shotgun (WGS) entry which is preliminary data.</text>
</comment>
<name>A0A645D6B6_9ZZZZ</name>
<dbReference type="AlphaFoldDB" id="A0A645D6B6"/>
<protein>
    <submittedName>
        <fullName evidence="2">Uncharacterized protein</fullName>
    </submittedName>
</protein>
<gene>
    <name evidence="2" type="ORF">SDC9_131811</name>
</gene>
<proteinExistence type="predicted"/>
<sequence>MIPPVVGGEPPIGLEQPVDAGLGLISVGPRGEPHRKAVEGPFQAEGPGQLPAVHPENAEPPRVREHLSRPGFIDELRRHGDAGDPEPAADTVDHPGKLVPGHKTVGAREAAAHGYFVPAARGRQPSRLQVKKVQPLGTVLRKGKDHAVHGLPHSRNVQGQNAPGPRFRRGNSGQGGQGGFEGERRPLQLAENVGEPGRAVVSSLRLLQGDHEPPGHDHH</sequence>
<organism evidence="2">
    <name type="scientific">bioreactor metagenome</name>
    <dbReference type="NCBI Taxonomy" id="1076179"/>
    <lineage>
        <taxon>unclassified sequences</taxon>
        <taxon>metagenomes</taxon>
        <taxon>ecological metagenomes</taxon>
    </lineage>
</organism>
<evidence type="ECO:0000256" key="1">
    <source>
        <dbReference type="SAM" id="MobiDB-lite"/>
    </source>
</evidence>
<feature type="region of interest" description="Disordered" evidence="1">
    <location>
        <begin position="144"/>
        <end position="196"/>
    </location>
</feature>
<feature type="region of interest" description="Disordered" evidence="1">
    <location>
        <begin position="23"/>
        <end position="50"/>
    </location>
</feature>
<accession>A0A645D6B6</accession>
<reference evidence="2" key="1">
    <citation type="submission" date="2019-08" db="EMBL/GenBank/DDBJ databases">
        <authorList>
            <person name="Kucharzyk K."/>
            <person name="Murdoch R.W."/>
            <person name="Higgins S."/>
            <person name="Loffler F."/>
        </authorList>
    </citation>
    <scope>NUCLEOTIDE SEQUENCE</scope>
</reference>
<dbReference type="EMBL" id="VSSQ01033209">
    <property type="protein sequence ID" value="MPM84735.1"/>
    <property type="molecule type" value="Genomic_DNA"/>
</dbReference>